<gene>
    <name evidence="1" type="ORF">CJ673_11245</name>
</gene>
<comment type="caution">
    <text evidence="1">The sequence shown here is derived from an EMBL/GenBank/DDBJ whole genome shotgun (WGS) entry which is preliminary data.</text>
</comment>
<dbReference type="RefSeq" id="WP_105916246.1">
    <property type="nucleotide sequence ID" value="NZ_NXGE01000019.1"/>
</dbReference>
<organism evidence="1 2">
    <name type="scientific">Aliarcobacter cryaerophilus</name>
    <dbReference type="NCBI Taxonomy" id="28198"/>
    <lineage>
        <taxon>Bacteria</taxon>
        <taxon>Pseudomonadati</taxon>
        <taxon>Campylobacterota</taxon>
        <taxon>Epsilonproteobacteria</taxon>
        <taxon>Campylobacterales</taxon>
        <taxon>Arcobacteraceae</taxon>
        <taxon>Aliarcobacter</taxon>
    </lineage>
</organism>
<dbReference type="Proteomes" id="UP000238281">
    <property type="component" value="Unassembled WGS sequence"/>
</dbReference>
<proteinExistence type="predicted"/>
<protein>
    <submittedName>
        <fullName evidence="1">Uncharacterized protein</fullName>
    </submittedName>
</protein>
<dbReference type="EMBL" id="NXGE01000019">
    <property type="protein sequence ID" value="PRM91922.1"/>
    <property type="molecule type" value="Genomic_DNA"/>
</dbReference>
<sequence>MKAIVTLEIEIQDNIESLYPNFIFNYENKQDFLEQQIQSLNHNLTLQDNDGYTQKVLTQKIGA</sequence>
<dbReference type="AlphaFoldDB" id="A0A2S9SZC1"/>
<evidence type="ECO:0000313" key="1">
    <source>
        <dbReference type="EMBL" id="PRM91922.1"/>
    </source>
</evidence>
<reference evidence="1 2" key="1">
    <citation type="submission" date="2017-09" db="EMBL/GenBank/DDBJ databases">
        <title>Reassesment of A. cryaerophilus.</title>
        <authorList>
            <person name="Perez-Cataluna A."/>
            <person name="Collado L."/>
            <person name="Salgado O."/>
            <person name="Lefinanco V."/>
            <person name="Figueras M.J."/>
        </authorList>
    </citation>
    <scope>NUCLEOTIDE SEQUENCE [LARGE SCALE GENOMIC DNA]</scope>
    <source>
        <strain evidence="1 2">LMG 10210</strain>
    </source>
</reference>
<accession>A0A2S9SZC1</accession>
<name>A0A2S9SZC1_9BACT</name>
<evidence type="ECO:0000313" key="2">
    <source>
        <dbReference type="Proteomes" id="UP000238281"/>
    </source>
</evidence>